<dbReference type="CDD" id="cd03220">
    <property type="entry name" value="ABC_KpsT_Wzt"/>
    <property type="match status" value="1"/>
</dbReference>
<dbReference type="AlphaFoldDB" id="A0A1H3CFQ9"/>
<dbReference type="Pfam" id="PF14524">
    <property type="entry name" value="Wzt_C"/>
    <property type="match status" value="1"/>
</dbReference>
<evidence type="ECO:0000313" key="7">
    <source>
        <dbReference type="Proteomes" id="UP000199652"/>
    </source>
</evidence>
<feature type="domain" description="ABC transporter" evidence="5">
    <location>
        <begin position="23"/>
        <end position="247"/>
    </location>
</feature>
<comment type="similarity">
    <text evidence="1">Belongs to the ABC transporter superfamily.</text>
</comment>
<evidence type="ECO:0000256" key="4">
    <source>
        <dbReference type="ARBA" id="ARBA00022840"/>
    </source>
</evidence>
<keyword evidence="4 6" id="KW-0067">ATP-binding</keyword>
<dbReference type="Proteomes" id="UP000199652">
    <property type="component" value="Unassembled WGS sequence"/>
</dbReference>
<dbReference type="EMBL" id="FNOU01000003">
    <property type="protein sequence ID" value="SDX52916.1"/>
    <property type="molecule type" value="Genomic_DNA"/>
</dbReference>
<sequence>MSNEIIRASHIQKIYQLYKKPKDRLKEAFSLTRKNYHSDFYALQDINFTIREGECFGIIGKNGSGKSTLLKIITGVLSKTSGNLEINGRISALLELGAGFNQEYTGIENIYLNGDIMGFSREEIAEKVPTILEFADIGDHVYQPVKTYSSGMFVRLAFALAINVEPEILIVDEALSVGDAFFQLKCYKKFAEFKEKGKTIVFVTHDLSSVIKYCDRVMVINNGEQVALGSSREMVDLYKKILVNQNDNDVREQEQIVEKNLSSNIALSKKILEYGTKDAEIVDIRFEDAQGNACQQIEKFNEISFCFKVKFHKEIHNPIFAFTIKNVKGSEICGTNNMSEKMNGFVASRGDVYEISFTQKIPLQSGYYFISLGCTGLDQLGNLVVYHRLYDVAEISVMSDKTTVGYFDLDSKVSIQKSVESN</sequence>
<proteinExistence type="inferred from homology"/>
<dbReference type="InterPro" id="IPR003593">
    <property type="entry name" value="AAA+_ATPase"/>
</dbReference>
<dbReference type="InterPro" id="IPR027417">
    <property type="entry name" value="P-loop_NTPase"/>
</dbReference>
<protein>
    <submittedName>
        <fullName evidence="6">Teichoic acid transport system ATP-binding protein</fullName>
    </submittedName>
</protein>
<keyword evidence="2" id="KW-0813">Transport</keyword>
<dbReference type="SMART" id="SM00382">
    <property type="entry name" value="AAA"/>
    <property type="match status" value="1"/>
</dbReference>
<gene>
    <name evidence="6" type="ORF">SAMN04488579_10387</name>
</gene>
<name>A0A1H3CFQ9_EUBBA</name>
<dbReference type="PANTHER" id="PTHR46743:SF2">
    <property type="entry name" value="TEICHOIC ACIDS EXPORT ATP-BINDING PROTEIN TAGH"/>
    <property type="match status" value="1"/>
</dbReference>
<dbReference type="GO" id="GO:0016020">
    <property type="term" value="C:membrane"/>
    <property type="evidence" value="ECO:0007669"/>
    <property type="project" value="InterPro"/>
</dbReference>
<evidence type="ECO:0000256" key="3">
    <source>
        <dbReference type="ARBA" id="ARBA00022741"/>
    </source>
</evidence>
<evidence type="ECO:0000259" key="5">
    <source>
        <dbReference type="PROSITE" id="PS50893"/>
    </source>
</evidence>
<dbReference type="InterPro" id="IPR050683">
    <property type="entry name" value="Bact_Polysacc_Export_ATP-bd"/>
</dbReference>
<dbReference type="PROSITE" id="PS50893">
    <property type="entry name" value="ABC_TRANSPORTER_2"/>
    <property type="match status" value="1"/>
</dbReference>
<dbReference type="RefSeq" id="WP_090243332.1">
    <property type="nucleotide sequence ID" value="NZ_FNOU01000003.1"/>
</dbReference>
<dbReference type="CDD" id="cd10147">
    <property type="entry name" value="Wzt_C-like"/>
    <property type="match status" value="1"/>
</dbReference>
<organism evidence="6 7">
    <name type="scientific">Eubacterium barkeri</name>
    <name type="common">Clostridium barkeri</name>
    <dbReference type="NCBI Taxonomy" id="1528"/>
    <lineage>
        <taxon>Bacteria</taxon>
        <taxon>Bacillati</taxon>
        <taxon>Bacillota</taxon>
        <taxon>Clostridia</taxon>
        <taxon>Eubacteriales</taxon>
        <taxon>Eubacteriaceae</taxon>
        <taxon>Eubacterium</taxon>
    </lineage>
</organism>
<dbReference type="Pfam" id="PF00005">
    <property type="entry name" value="ABC_tran"/>
    <property type="match status" value="1"/>
</dbReference>
<dbReference type="GO" id="GO:0016887">
    <property type="term" value="F:ATP hydrolysis activity"/>
    <property type="evidence" value="ECO:0007669"/>
    <property type="project" value="InterPro"/>
</dbReference>
<keyword evidence="7" id="KW-1185">Reference proteome</keyword>
<dbReference type="InterPro" id="IPR003439">
    <property type="entry name" value="ABC_transporter-like_ATP-bd"/>
</dbReference>
<evidence type="ECO:0000256" key="1">
    <source>
        <dbReference type="ARBA" id="ARBA00005417"/>
    </source>
</evidence>
<dbReference type="GO" id="GO:0140359">
    <property type="term" value="F:ABC-type transporter activity"/>
    <property type="evidence" value="ECO:0007669"/>
    <property type="project" value="InterPro"/>
</dbReference>
<dbReference type="Gene3D" id="3.40.50.300">
    <property type="entry name" value="P-loop containing nucleotide triphosphate hydrolases"/>
    <property type="match status" value="1"/>
</dbReference>
<dbReference type="Gene3D" id="2.70.50.60">
    <property type="entry name" value="abc- transporter (atp binding component) like domain"/>
    <property type="match status" value="1"/>
</dbReference>
<dbReference type="InterPro" id="IPR017871">
    <property type="entry name" value="ABC_transporter-like_CS"/>
</dbReference>
<dbReference type="PROSITE" id="PS00211">
    <property type="entry name" value="ABC_TRANSPORTER_1"/>
    <property type="match status" value="1"/>
</dbReference>
<dbReference type="OrthoDB" id="9778870at2"/>
<evidence type="ECO:0000313" key="6">
    <source>
        <dbReference type="EMBL" id="SDX52916.1"/>
    </source>
</evidence>
<dbReference type="SUPFAM" id="SSF52540">
    <property type="entry name" value="P-loop containing nucleoside triphosphate hydrolases"/>
    <property type="match status" value="1"/>
</dbReference>
<dbReference type="InterPro" id="IPR029439">
    <property type="entry name" value="Wzt_C"/>
</dbReference>
<dbReference type="GO" id="GO:0005524">
    <property type="term" value="F:ATP binding"/>
    <property type="evidence" value="ECO:0007669"/>
    <property type="project" value="UniProtKB-KW"/>
</dbReference>
<dbReference type="STRING" id="1528.SAMN04488579_10387"/>
<keyword evidence="3" id="KW-0547">Nucleotide-binding</keyword>
<reference evidence="7" key="1">
    <citation type="submission" date="2016-10" db="EMBL/GenBank/DDBJ databases">
        <authorList>
            <person name="Varghese N."/>
            <person name="Submissions S."/>
        </authorList>
    </citation>
    <scope>NUCLEOTIDE SEQUENCE [LARGE SCALE GENOMIC DNA]</scope>
    <source>
        <strain evidence="7">VPI 5359</strain>
    </source>
</reference>
<dbReference type="InterPro" id="IPR015860">
    <property type="entry name" value="ABC_transpr_TagH-like"/>
</dbReference>
<evidence type="ECO:0000256" key="2">
    <source>
        <dbReference type="ARBA" id="ARBA00022448"/>
    </source>
</evidence>
<dbReference type="PANTHER" id="PTHR46743">
    <property type="entry name" value="TEICHOIC ACIDS EXPORT ATP-BINDING PROTEIN TAGH"/>
    <property type="match status" value="1"/>
</dbReference>
<accession>A0A1H3CFQ9</accession>